<dbReference type="AlphaFoldDB" id="A0A1I8NRF2"/>
<dbReference type="OrthoDB" id="3598281at2759"/>
<evidence type="ECO:0008006" key="3">
    <source>
        <dbReference type="Google" id="ProtNLM"/>
    </source>
</evidence>
<dbReference type="VEuPathDB" id="VectorBase:SCAU001375"/>
<sequence length="284" mass="33121">MSVKSRSSTPQQDFLKPGLAEALHLLQKWGLIELQNIFRDQDITLRSLLYLTEEEITELIPKIGIRTIFRAMLKEWRETHYNDMNHPSGTTTPSFDDTDSFLDQIELKTECNSEDFDMNDTSKKDFSALEHANSMDYGPTNGQQDENISESQNVLPQNKTAHRKSTSLCGEDKFVVLDILKRSTEGHNVIDFYKINKFLDIKNRKRLVNILIKEVVDRKVDKYTAIFHDMTRQIIEVFPNEKYETYFVAHSGSQSARGALYYRYSNYTRQLRKEGLLAYKKQKL</sequence>
<organism evidence="1 2">
    <name type="scientific">Stomoxys calcitrans</name>
    <name type="common">Stable fly</name>
    <name type="synonym">Conops calcitrans</name>
    <dbReference type="NCBI Taxonomy" id="35570"/>
    <lineage>
        <taxon>Eukaryota</taxon>
        <taxon>Metazoa</taxon>
        <taxon>Ecdysozoa</taxon>
        <taxon>Arthropoda</taxon>
        <taxon>Hexapoda</taxon>
        <taxon>Insecta</taxon>
        <taxon>Pterygota</taxon>
        <taxon>Neoptera</taxon>
        <taxon>Endopterygota</taxon>
        <taxon>Diptera</taxon>
        <taxon>Brachycera</taxon>
        <taxon>Muscomorpha</taxon>
        <taxon>Muscoidea</taxon>
        <taxon>Muscidae</taxon>
        <taxon>Stomoxys</taxon>
    </lineage>
</organism>
<reference evidence="1" key="1">
    <citation type="submission" date="2020-05" db="UniProtKB">
        <authorList>
            <consortium name="EnsemblMetazoa"/>
        </authorList>
    </citation>
    <scope>IDENTIFICATION</scope>
    <source>
        <strain evidence="1">USDA</strain>
    </source>
</reference>
<dbReference type="KEGG" id="scac:106089710"/>
<dbReference type="Proteomes" id="UP000095300">
    <property type="component" value="Unassembled WGS sequence"/>
</dbReference>
<proteinExistence type="predicted"/>
<dbReference type="InterPro" id="IPR013761">
    <property type="entry name" value="SAM/pointed_sf"/>
</dbReference>
<name>A0A1I8NRF2_STOCA</name>
<dbReference type="Pfam" id="PF15992">
    <property type="entry name" value="DUF4769"/>
    <property type="match status" value="1"/>
</dbReference>
<evidence type="ECO:0000313" key="1">
    <source>
        <dbReference type="EnsemblMetazoa" id="SCAU001375-PA"/>
    </source>
</evidence>
<accession>A0A1I8NRF2</accession>
<evidence type="ECO:0000313" key="2">
    <source>
        <dbReference type="Proteomes" id="UP000095300"/>
    </source>
</evidence>
<dbReference type="InterPro" id="IPR031934">
    <property type="entry name" value="DUF4769"/>
</dbReference>
<dbReference type="Gene3D" id="1.10.150.50">
    <property type="entry name" value="Transcription Factor, Ets-1"/>
    <property type="match status" value="1"/>
</dbReference>
<keyword evidence="2" id="KW-1185">Reference proteome</keyword>
<dbReference type="EnsemblMetazoa" id="SCAU001375-RA">
    <property type="protein sequence ID" value="SCAU001375-PA"/>
    <property type="gene ID" value="SCAU001375"/>
</dbReference>
<protein>
    <recommendedName>
        <fullName evidence="3">SAM domain-containing protein</fullName>
    </recommendedName>
</protein>
<gene>
    <name evidence="1" type="primary">106089710</name>
</gene>